<dbReference type="InterPro" id="IPR023214">
    <property type="entry name" value="HAD_sf"/>
</dbReference>
<proteinExistence type="predicted"/>
<dbReference type="InterPro" id="IPR050155">
    <property type="entry name" value="HAD-like_hydrolase_sf"/>
</dbReference>
<sequence>MTRINPKTEINPKIKGILFDLDGTLANSFPSIIIAFREAFKFLEPYAKTKLNFTDDEIKKLIGIPHQQTFKKIANDNAAVEKAAMIFGEMRKKFMVNAIDGSIDLLNILKTKNFKLGIVTTTGRELTERILNDLDVQNLFEAVITGTDVLNLKPHPEPILKAIEILNLSKDSCVMVGDHPNDIIAANSAEIKSIAILYAHTKDEFERYNPTYIVSSIGEIKNIPGILG</sequence>
<dbReference type="InterPro" id="IPR036412">
    <property type="entry name" value="HAD-like_sf"/>
</dbReference>
<dbReference type="Gene3D" id="1.10.150.240">
    <property type="entry name" value="Putative phosphatase, domain 2"/>
    <property type="match status" value="1"/>
</dbReference>
<dbReference type="AlphaFoldDB" id="A0A098E9T9"/>
<dbReference type="SFLD" id="SFLDS00003">
    <property type="entry name" value="Haloacid_Dehalogenase"/>
    <property type="match status" value="1"/>
</dbReference>
<dbReference type="EMBL" id="CCXY01000191">
    <property type="protein sequence ID" value="CEG12778.1"/>
    <property type="molecule type" value="Genomic_DNA"/>
</dbReference>
<dbReference type="NCBIfam" id="TIGR01549">
    <property type="entry name" value="HAD-SF-IA-v1"/>
    <property type="match status" value="1"/>
</dbReference>
<dbReference type="InterPro" id="IPR041492">
    <property type="entry name" value="HAD_2"/>
</dbReference>
<keyword evidence="1" id="KW-0378">Hydrolase</keyword>
<name>A0A098E9T9_9ZZZZ</name>
<organism evidence="1">
    <name type="scientific">groundwater metagenome</name>
    <dbReference type="NCBI Taxonomy" id="717931"/>
    <lineage>
        <taxon>unclassified sequences</taxon>
        <taxon>metagenomes</taxon>
        <taxon>ecological metagenomes</taxon>
    </lineage>
</organism>
<dbReference type="GO" id="GO:0008967">
    <property type="term" value="F:phosphoglycolate phosphatase activity"/>
    <property type="evidence" value="ECO:0007669"/>
    <property type="project" value="TreeGrafter"/>
</dbReference>
<gene>
    <name evidence="1" type="ORF">MSIBF_A2700011</name>
</gene>
<dbReference type="InterPro" id="IPR023198">
    <property type="entry name" value="PGP-like_dom2"/>
</dbReference>
<reference evidence="1" key="1">
    <citation type="submission" date="2014-09" db="EMBL/GenBank/DDBJ databases">
        <authorList>
            <person name="Probst J Alexander"/>
        </authorList>
    </citation>
    <scope>NUCLEOTIDE SEQUENCE</scope>
</reference>
<dbReference type="SFLD" id="SFLDG01129">
    <property type="entry name" value="C1.5:_HAD__Beta-PGM__Phosphata"/>
    <property type="match status" value="1"/>
</dbReference>
<dbReference type="SUPFAM" id="SSF56784">
    <property type="entry name" value="HAD-like"/>
    <property type="match status" value="1"/>
</dbReference>
<dbReference type="SFLD" id="SFLDG01135">
    <property type="entry name" value="C1.5.6:_HAD__Beta-PGM__Phospha"/>
    <property type="match status" value="1"/>
</dbReference>
<dbReference type="PANTHER" id="PTHR43434">
    <property type="entry name" value="PHOSPHOGLYCOLATE PHOSPHATASE"/>
    <property type="match status" value="1"/>
</dbReference>
<protein>
    <submittedName>
        <fullName evidence="1">Putative Pyrophosphatase PpaX</fullName>
        <ecNumber evidence="1">3.6.1.1</ecNumber>
    </submittedName>
</protein>
<accession>A0A098E9T9</accession>
<dbReference type="GO" id="GO:0004427">
    <property type="term" value="F:inorganic diphosphate phosphatase activity"/>
    <property type="evidence" value="ECO:0007669"/>
    <property type="project" value="UniProtKB-EC"/>
</dbReference>
<dbReference type="InterPro" id="IPR006439">
    <property type="entry name" value="HAD-SF_hydro_IA"/>
</dbReference>
<dbReference type="EC" id="3.6.1.1" evidence="1"/>
<dbReference type="Gene3D" id="3.40.50.1000">
    <property type="entry name" value="HAD superfamily/HAD-like"/>
    <property type="match status" value="1"/>
</dbReference>
<dbReference type="PANTHER" id="PTHR43434:SF1">
    <property type="entry name" value="PHOSPHOGLYCOLATE PHOSPHATASE"/>
    <property type="match status" value="1"/>
</dbReference>
<dbReference type="GO" id="GO:0006281">
    <property type="term" value="P:DNA repair"/>
    <property type="evidence" value="ECO:0007669"/>
    <property type="project" value="TreeGrafter"/>
</dbReference>
<evidence type="ECO:0000313" key="1">
    <source>
        <dbReference type="EMBL" id="CEG12778.1"/>
    </source>
</evidence>
<dbReference type="Pfam" id="PF13419">
    <property type="entry name" value="HAD_2"/>
    <property type="match status" value="1"/>
</dbReference>